<dbReference type="EC" id="2.4.-.-" evidence="5"/>
<dbReference type="SUPFAM" id="SSF53756">
    <property type="entry name" value="UDP-Glycosyltransferase/glycogen phosphorylase"/>
    <property type="match status" value="1"/>
</dbReference>
<evidence type="ECO:0000313" key="6">
    <source>
        <dbReference type="Proteomes" id="UP001596266"/>
    </source>
</evidence>
<reference evidence="6" key="1">
    <citation type="journal article" date="2019" name="Int. J. Syst. Evol. Microbiol.">
        <title>The Global Catalogue of Microorganisms (GCM) 10K type strain sequencing project: providing services to taxonomists for standard genome sequencing and annotation.</title>
        <authorList>
            <consortium name="The Broad Institute Genomics Platform"/>
            <consortium name="The Broad Institute Genome Sequencing Center for Infectious Disease"/>
            <person name="Wu L."/>
            <person name="Ma J."/>
        </authorList>
    </citation>
    <scope>NUCLEOTIDE SEQUENCE [LARGE SCALE GENOMIC DNA]</scope>
    <source>
        <strain evidence="6">CGMCC 1.15277</strain>
    </source>
</reference>
<gene>
    <name evidence="5" type="ORF">ACFP57_00750</name>
</gene>
<dbReference type="Pfam" id="PF00534">
    <property type="entry name" value="Glycos_transf_1"/>
    <property type="match status" value="1"/>
</dbReference>
<evidence type="ECO:0000313" key="5">
    <source>
        <dbReference type="EMBL" id="MFC6395527.1"/>
    </source>
</evidence>
<dbReference type="RefSeq" id="WP_343885450.1">
    <property type="nucleotide sequence ID" value="NZ_BAAAKI010000006.1"/>
</dbReference>
<evidence type="ECO:0000259" key="4">
    <source>
        <dbReference type="Pfam" id="PF13439"/>
    </source>
</evidence>
<feature type="domain" description="Glycosyltransferase subfamily 4-like N-terminal" evidence="4">
    <location>
        <begin position="19"/>
        <end position="174"/>
    </location>
</feature>
<dbReference type="InterPro" id="IPR001296">
    <property type="entry name" value="Glyco_trans_1"/>
</dbReference>
<keyword evidence="1 5" id="KW-0328">Glycosyltransferase</keyword>
<proteinExistence type="predicted"/>
<dbReference type="Pfam" id="PF13439">
    <property type="entry name" value="Glyco_transf_4"/>
    <property type="match status" value="1"/>
</dbReference>
<comment type="caution">
    <text evidence="5">The sequence shown here is derived from an EMBL/GenBank/DDBJ whole genome shotgun (WGS) entry which is preliminary data.</text>
</comment>
<evidence type="ECO:0000259" key="3">
    <source>
        <dbReference type="Pfam" id="PF00534"/>
    </source>
</evidence>
<dbReference type="Proteomes" id="UP001596266">
    <property type="component" value="Unassembled WGS sequence"/>
</dbReference>
<dbReference type="PANTHER" id="PTHR12526">
    <property type="entry name" value="GLYCOSYLTRANSFERASE"/>
    <property type="match status" value="1"/>
</dbReference>
<evidence type="ECO:0000256" key="2">
    <source>
        <dbReference type="ARBA" id="ARBA00022679"/>
    </source>
</evidence>
<evidence type="ECO:0000256" key="1">
    <source>
        <dbReference type="ARBA" id="ARBA00022676"/>
    </source>
</evidence>
<dbReference type="Gene3D" id="3.40.50.2000">
    <property type="entry name" value="Glycogen Phosphorylase B"/>
    <property type="match status" value="2"/>
</dbReference>
<feature type="domain" description="Glycosyl transferase family 1" evidence="3">
    <location>
        <begin position="186"/>
        <end position="317"/>
    </location>
</feature>
<organism evidence="5 6">
    <name type="scientific">Luteococcus sanguinis</name>
    <dbReference type="NCBI Taxonomy" id="174038"/>
    <lineage>
        <taxon>Bacteria</taxon>
        <taxon>Bacillati</taxon>
        <taxon>Actinomycetota</taxon>
        <taxon>Actinomycetes</taxon>
        <taxon>Propionibacteriales</taxon>
        <taxon>Propionibacteriaceae</taxon>
        <taxon>Luteococcus</taxon>
    </lineage>
</organism>
<keyword evidence="2 5" id="KW-0808">Transferase</keyword>
<dbReference type="InterPro" id="IPR028098">
    <property type="entry name" value="Glyco_trans_4-like_N"/>
</dbReference>
<protein>
    <submittedName>
        <fullName evidence="5">Glycosyltransferase</fullName>
        <ecNumber evidence="5">2.4.-.-</ecNumber>
    </submittedName>
</protein>
<sequence>MRIAVLGHMHHPIAEPYRGGLEAHTAIVCAQLASRGHDVTLFCKEGSTVMHPRVRVAEMMPASFVWSPGSSQGDDQRLDQATLRSCEQAAGHDVVLNNSLSPVPYWALPDAAMLTVLHTPATLERVHRVVQVSDWRPGARHRWVSVSEFNAAGWREWLDPVPVGVVHNGIDLSRWTATEAASPAAVWAARITPEKGLHVAIDAARAAGVGLRIAGPISDQGYFDEQIAPRLAIGGAGAWRIEYVHHLDHGQLPALLGDSSVFLATPLWDEPFGLAPLEAMGCGTPVAALRAGAMPELLGATGGELAEGPEDLPRAILRAAGMSRAQVRRRAEGFSVDVMVDRYEEMLLGLWRHESNPR</sequence>
<dbReference type="PANTHER" id="PTHR12526:SF595">
    <property type="entry name" value="BLL5217 PROTEIN"/>
    <property type="match status" value="1"/>
</dbReference>
<keyword evidence="6" id="KW-1185">Reference proteome</keyword>
<name>A0ABW1WWW1_9ACTN</name>
<accession>A0ABW1WWW1</accession>
<dbReference type="GO" id="GO:0016757">
    <property type="term" value="F:glycosyltransferase activity"/>
    <property type="evidence" value="ECO:0007669"/>
    <property type="project" value="UniProtKB-KW"/>
</dbReference>
<dbReference type="EMBL" id="JBHSUA010000003">
    <property type="protein sequence ID" value="MFC6395527.1"/>
    <property type="molecule type" value="Genomic_DNA"/>
</dbReference>